<dbReference type="GO" id="GO:0016020">
    <property type="term" value="C:membrane"/>
    <property type="evidence" value="ECO:0007669"/>
    <property type="project" value="InterPro"/>
</dbReference>
<keyword evidence="1" id="KW-0004">4Fe-4S</keyword>
<feature type="domain" description="4Fe-4S ferredoxin-type" evidence="6">
    <location>
        <begin position="66"/>
        <end position="95"/>
    </location>
</feature>
<feature type="domain" description="4Fe-4S ferredoxin-type" evidence="6">
    <location>
        <begin position="31"/>
        <end position="60"/>
    </location>
</feature>
<name>A0A0J8VDV5_9GAMM</name>
<dbReference type="OrthoDB" id="9808559at2"/>
<dbReference type="PANTHER" id="PTHR10849">
    <property type="entry name" value="NADH DEHYDROGENASE UBIQUINONE IRON-SULFUR PROTEIN 8, MITOCHONDRIAL"/>
    <property type="match status" value="1"/>
</dbReference>
<dbReference type="Proteomes" id="UP000240481">
    <property type="component" value="Unassembled WGS sequence"/>
</dbReference>
<dbReference type="RefSeq" id="WP_048897786.1">
    <property type="nucleotide sequence ID" value="NZ_AP024853.1"/>
</dbReference>
<dbReference type="InterPro" id="IPR017896">
    <property type="entry name" value="4Fe4S_Fe-S-bd"/>
</dbReference>
<dbReference type="SUPFAM" id="SSF54862">
    <property type="entry name" value="4Fe-4S ferredoxins"/>
    <property type="match status" value="1"/>
</dbReference>
<dbReference type="PROSITE" id="PS00198">
    <property type="entry name" value="4FE4S_FER_1"/>
    <property type="match status" value="2"/>
</dbReference>
<organism evidence="7 8">
    <name type="scientific">Photobacterium swingsii</name>
    <dbReference type="NCBI Taxonomy" id="680026"/>
    <lineage>
        <taxon>Bacteria</taxon>
        <taxon>Pseudomonadati</taxon>
        <taxon>Pseudomonadota</taxon>
        <taxon>Gammaproteobacteria</taxon>
        <taxon>Vibrionales</taxon>
        <taxon>Vibrionaceae</taxon>
        <taxon>Photobacterium</taxon>
    </lineage>
</organism>
<dbReference type="Pfam" id="PF12838">
    <property type="entry name" value="Fer4_7"/>
    <property type="match status" value="1"/>
</dbReference>
<evidence type="ECO:0000256" key="3">
    <source>
        <dbReference type="ARBA" id="ARBA00022737"/>
    </source>
</evidence>
<dbReference type="InterPro" id="IPR017900">
    <property type="entry name" value="4Fe4S_Fe_S_CS"/>
</dbReference>
<keyword evidence="4" id="KW-0408">Iron</keyword>
<gene>
    <name evidence="7" type="ORF">C9I94_09300</name>
</gene>
<sequence length="193" mass="21814">MFKLIKTIIKAGESTTKYPFAPLEVNDDFRGKPEYNADQCIACAACTRACPANALIMETDAEQGTRRWQLSIARCIFCGRCEEVCPTQAIKLSKEFELAVSNKKDLYQEANFSLTQCRECGIGFAPRKAVEYALDLLKQGGMSQEQFEVRRQQLETCPDCRRKQNMLDGGNILLGKNVFHAKQLNKEVSDERN</sequence>
<dbReference type="GO" id="GO:0046872">
    <property type="term" value="F:metal ion binding"/>
    <property type="evidence" value="ECO:0007669"/>
    <property type="project" value="UniProtKB-KW"/>
</dbReference>
<dbReference type="Gene3D" id="3.30.70.3270">
    <property type="match status" value="1"/>
</dbReference>
<comment type="caution">
    <text evidence="7">The sequence shown here is derived from an EMBL/GenBank/DDBJ whole genome shotgun (WGS) entry which is preliminary data.</text>
</comment>
<evidence type="ECO:0000256" key="4">
    <source>
        <dbReference type="ARBA" id="ARBA00023004"/>
    </source>
</evidence>
<dbReference type="NCBIfam" id="NF006076">
    <property type="entry name" value="PRK08222.1"/>
    <property type="match status" value="1"/>
</dbReference>
<proteinExistence type="predicted"/>
<evidence type="ECO:0000259" key="6">
    <source>
        <dbReference type="PROSITE" id="PS51379"/>
    </source>
</evidence>
<dbReference type="GO" id="GO:0009060">
    <property type="term" value="P:aerobic respiration"/>
    <property type="evidence" value="ECO:0007669"/>
    <property type="project" value="TreeGrafter"/>
</dbReference>
<keyword evidence="8" id="KW-1185">Reference proteome</keyword>
<dbReference type="PROSITE" id="PS51379">
    <property type="entry name" value="4FE4S_FER_2"/>
    <property type="match status" value="2"/>
</dbReference>
<evidence type="ECO:0000256" key="5">
    <source>
        <dbReference type="ARBA" id="ARBA00023014"/>
    </source>
</evidence>
<keyword evidence="3" id="KW-0677">Repeat</keyword>
<keyword evidence="5" id="KW-0411">Iron-sulfur</keyword>
<evidence type="ECO:0000313" key="8">
    <source>
        <dbReference type="Proteomes" id="UP000240481"/>
    </source>
</evidence>
<dbReference type="AlphaFoldDB" id="A0A0J8VDV5"/>
<evidence type="ECO:0000313" key="7">
    <source>
        <dbReference type="EMBL" id="PSW24995.1"/>
    </source>
</evidence>
<reference evidence="7 8" key="1">
    <citation type="submission" date="2018-01" db="EMBL/GenBank/DDBJ databases">
        <title>Whole genome sequencing of Histamine producing bacteria.</title>
        <authorList>
            <person name="Butler K."/>
        </authorList>
    </citation>
    <scope>NUCLEOTIDE SEQUENCE [LARGE SCALE GENOMIC DNA]</scope>
    <source>
        <strain evidence="7 8">DSM 24669</strain>
    </source>
</reference>
<protein>
    <submittedName>
        <fullName evidence="7">Hydrogenase 4 subunit H</fullName>
    </submittedName>
</protein>
<accession>A0A0J8VDV5</accession>
<dbReference type="GO" id="GO:0051539">
    <property type="term" value="F:4 iron, 4 sulfur cluster binding"/>
    <property type="evidence" value="ECO:0007669"/>
    <property type="project" value="UniProtKB-KW"/>
</dbReference>
<evidence type="ECO:0000256" key="2">
    <source>
        <dbReference type="ARBA" id="ARBA00022723"/>
    </source>
</evidence>
<dbReference type="PANTHER" id="PTHR10849:SF35">
    <property type="entry name" value="FORMATE HYDROGENLYASE SUBUNIT 6-RELATED"/>
    <property type="match status" value="1"/>
</dbReference>
<dbReference type="InterPro" id="IPR010226">
    <property type="entry name" value="NADH_quinone_OxRdtase_chainI"/>
</dbReference>
<dbReference type="GO" id="GO:0003954">
    <property type="term" value="F:NADH dehydrogenase activity"/>
    <property type="evidence" value="ECO:0007669"/>
    <property type="project" value="TreeGrafter"/>
</dbReference>
<dbReference type="EMBL" id="PYLZ01000004">
    <property type="protein sequence ID" value="PSW24995.1"/>
    <property type="molecule type" value="Genomic_DNA"/>
</dbReference>
<evidence type="ECO:0000256" key="1">
    <source>
        <dbReference type="ARBA" id="ARBA00022485"/>
    </source>
</evidence>
<dbReference type="NCBIfam" id="NF009053">
    <property type="entry name" value="PRK12387.1"/>
    <property type="match status" value="1"/>
</dbReference>
<dbReference type="STRING" id="680026.AB733_05060"/>
<keyword evidence="2" id="KW-0479">Metal-binding</keyword>